<dbReference type="InterPro" id="IPR011047">
    <property type="entry name" value="Quinoprotein_ADH-like_sf"/>
</dbReference>
<feature type="transmembrane region" description="Helical" evidence="3">
    <location>
        <begin position="751"/>
        <end position="773"/>
    </location>
</feature>
<dbReference type="SMART" id="SM00089">
    <property type="entry name" value="PKD"/>
    <property type="match status" value="4"/>
</dbReference>
<dbReference type="SUPFAM" id="SSF50998">
    <property type="entry name" value="Quinoprotein alcohol dehydrogenase-like"/>
    <property type="match status" value="1"/>
</dbReference>
<dbReference type="Gene3D" id="2.60.40.10">
    <property type="entry name" value="Immunoglobulins"/>
    <property type="match status" value="3"/>
</dbReference>
<evidence type="ECO:0000256" key="2">
    <source>
        <dbReference type="ARBA" id="ARBA00022737"/>
    </source>
</evidence>
<dbReference type="AlphaFoldDB" id="A0A7J4GR39"/>
<dbReference type="InterPro" id="IPR051179">
    <property type="entry name" value="WD_repeat_multifunction"/>
</dbReference>
<dbReference type="Pfam" id="PF12894">
    <property type="entry name" value="ANAPC4_WD40"/>
    <property type="match status" value="1"/>
</dbReference>
<evidence type="ECO:0000256" key="3">
    <source>
        <dbReference type="SAM" id="Phobius"/>
    </source>
</evidence>
<gene>
    <name evidence="5" type="ORF">EYQ70_01400</name>
</gene>
<keyword evidence="1" id="KW-0853">WD repeat</keyword>
<dbReference type="InterPro" id="IPR001680">
    <property type="entry name" value="WD40_rpt"/>
</dbReference>
<dbReference type="EMBL" id="DUCX01000022">
    <property type="protein sequence ID" value="HIF37065.1"/>
    <property type="molecule type" value="Genomic_DNA"/>
</dbReference>
<evidence type="ECO:0000256" key="1">
    <source>
        <dbReference type="ARBA" id="ARBA00022574"/>
    </source>
</evidence>
<keyword evidence="3" id="KW-0472">Membrane</keyword>
<dbReference type="SMART" id="SM00320">
    <property type="entry name" value="WD40"/>
    <property type="match status" value="7"/>
</dbReference>
<dbReference type="PANTHER" id="PTHR19857:SF8">
    <property type="entry name" value="ANGIO-ASSOCIATED MIGRATORY CELL PROTEIN"/>
    <property type="match status" value="1"/>
</dbReference>
<dbReference type="Gene3D" id="2.130.10.10">
    <property type="entry name" value="YVTN repeat-like/Quinoprotein amine dehydrogenase"/>
    <property type="match status" value="2"/>
</dbReference>
<feature type="domain" description="PKD/Chitinase" evidence="4">
    <location>
        <begin position="457"/>
        <end position="544"/>
    </location>
</feature>
<feature type="domain" description="PKD/Chitinase" evidence="4">
    <location>
        <begin position="549"/>
        <end position="638"/>
    </location>
</feature>
<dbReference type="Proteomes" id="UP000585802">
    <property type="component" value="Unassembled WGS sequence"/>
</dbReference>
<name>A0A7J4GR39_9ARCH</name>
<dbReference type="InterPro" id="IPR000601">
    <property type="entry name" value="PKD_dom"/>
</dbReference>
<dbReference type="InterPro" id="IPR015943">
    <property type="entry name" value="WD40/YVTN_repeat-like_dom_sf"/>
</dbReference>
<keyword evidence="2" id="KW-0677">Repeat</keyword>
<sequence>MFPMKKISLVMLMLFAFTCVFSSAEAEKEPLWEYYSTSEISAVSISEDSRNISGIFGNNAYLWYNTTQTPHKTLGTSDYQNFLAASSDGKIMVSGSESEGGKINLWEDGIKKWSKTTNDVTWVGLDVSSDGYNIAAIAYHNVYFIHKSSSDEVWSDSYTGIVFSSVSISPNSQYIAAGTEDGNVYVYDTSSSDASWYHSGTLDGKITDLDFSGDSNYLIIGSENGKVYVYESEGDTPVLEWGQTDEVTCVSGSFDSNYYAFGTDQGLITVLDLSIEFKAWDKDIGGIITEIDFNGDAKYLVAGSTNKKLVLANVTNGDELWRISVFGDVLSVAMSYRGENIAVGTSSGLAIYYEGQLDNQAPVANIESISPTTALPNTPVIMVGSANDADGSIVEYLWNSDVDGNLSLESNFTISNLSMGYHVISFSAKDNEGRWSKLVTMNVGIGDFPEASIDSITGCSLFSNCVINEGESIEFNGSAVSEASEDTEVVGYQWLSSLDGVLSEESMFTISELSRGSHTITFRAINDIGFWSSNVTANVLINGIPVLSSVDVNPNPVVAGDSVILFGDATDPDGNPLSYIWTTEFLLFANGQNLYESSDNGSSVSTTDSDIGEHDVYLRVTDSLGASSESMTISIQILSPPIVSATCDEEAILEDDLLFTAIASDNGGRIVLYEWNFNSSTGDIDSVDFKGSNTVVHSYNYTPPDSSFLVVVRVTDDDGLVARDTCTVTIVADSTTNKGKTSSGNNPESELPIPLIAGGGLLLIIAIGGAVFYMSRRDDSAPYELPVSSEPVSGSEYMESVVPVVSPVKERRVRKRKVVTETMTIECPECSARMDIPKISGTQPIQCSECGLEGEIDL</sequence>
<accession>A0A7J4GR39</accession>
<evidence type="ECO:0000313" key="5">
    <source>
        <dbReference type="EMBL" id="HIF37065.1"/>
    </source>
</evidence>
<dbReference type="PROSITE" id="PS50082">
    <property type="entry name" value="WD_REPEATS_2"/>
    <property type="match status" value="1"/>
</dbReference>
<evidence type="ECO:0000259" key="4">
    <source>
        <dbReference type="SMART" id="SM00089"/>
    </source>
</evidence>
<proteinExistence type="predicted"/>
<dbReference type="InterPro" id="IPR013783">
    <property type="entry name" value="Ig-like_fold"/>
</dbReference>
<comment type="caution">
    <text evidence="5">The sequence shown here is derived from an EMBL/GenBank/DDBJ whole genome shotgun (WGS) entry which is preliminary data.</text>
</comment>
<dbReference type="PANTHER" id="PTHR19857">
    <property type="entry name" value="MITOCHONDRIAL DIVISION PROTEIN 1-RELATED"/>
    <property type="match status" value="1"/>
</dbReference>
<dbReference type="InterPro" id="IPR024977">
    <property type="entry name" value="Apc4-like_WD40_dom"/>
</dbReference>
<dbReference type="InterPro" id="IPR035986">
    <property type="entry name" value="PKD_dom_sf"/>
</dbReference>
<keyword evidence="3" id="KW-0812">Transmembrane</keyword>
<organism evidence="5 6">
    <name type="scientific">Marine Group III euryarchaeote</name>
    <dbReference type="NCBI Taxonomy" id="2173149"/>
    <lineage>
        <taxon>Archaea</taxon>
        <taxon>Methanobacteriati</taxon>
        <taxon>Thermoplasmatota</taxon>
        <taxon>Thermoplasmata</taxon>
        <taxon>Candidatus Thermoprofundales</taxon>
    </lineage>
</organism>
<evidence type="ECO:0000313" key="6">
    <source>
        <dbReference type="Proteomes" id="UP000585802"/>
    </source>
</evidence>
<dbReference type="SUPFAM" id="SSF49299">
    <property type="entry name" value="PKD domain"/>
    <property type="match status" value="3"/>
</dbReference>
<feature type="domain" description="PKD/Chitinase" evidence="4">
    <location>
        <begin position="639"/>
        <end position="733"/>
    </location>
</feature>
<dbReference type="InterPro" id="IPR022409">
    <property type="entry name" value="PKD/Chitinase_dom"/>
</dbReference>
<protein>
    <recommendedName>
        <fullName evidence="4">PKD/Chitinase domain-containing protein</fullName>
    </recommendedName>
</protein>
<reference evidence="6" key="1">
    <citation type="journal article" date="2019" name="bioRxiv">
        <title>Genome diversification in globally distributed novel marine Proteobacteria is linked to environmental adaptation.</title>
        <authorList>
            <person name="Zhou Z."/>
            <person name="Tran P.Q."/>
            <person name="Kieft K."/>
            <person name="Anantharaman K."/>
        </authorList>
    </citation>
    <scope>NUCLEOTIDE SEQUENCE [LARGE SCALE GENOMIC DNA]</scope>
</reference>
<dbReference type="Pfam" id="PF00801">
    <property type="entry name" value="PKD"/>
    <property type="match status" value="1"/>
</dbReference>
<feature type="domain" description="PKD/Chitinase" evidence="4">
    <location>
        <begin position="364"/>
        <end position="446"/>
    </location>
</feature>
<keyword evidence="3" id="KW-1133">Transmembrane helix</keyword>